<reference evidence="4 5" key="1">
    <citation type="journal article" date="2014" name="BMC Genomics">
        <title>Comparative genomics of the major fungal agents of human and animal Sporotrichosis: Sporothrix schenckii and Sporothrix brasiliensis.</title>
        <authorList>
            <person name="Teixeira M.M."/>
            <person name="de Almeida L.G."/>
            <person name="Kubitschek-Barreira P."/>
            <person name="Alves F.L."/>
            <person name="Kioshima E.S."/>
            <person name="Abadio A.K."/>
            <person name="Fernandes L."/>
            <person name="Derengowski L.S."/>
            <person name="Ferreira K.S."/>
            <person name="Souza R.C."/>
            <person name="Ruiz J.C."/>
            <person name="de Andrade N.C."/>
            <person name="Paes H.C."/>
            <person name="Nicola A.M."/>
            <person name="Albuquerque P."/>
            <person name="Gerber A.L."/>
            <person name="Martins V.P."/>
            <person name="Peconick L.D."/>
            <person name="Neto A.V."/>
            <person name="Chaucanez C.B."/>
            <person name="Silva P.A."/>
            <person name="Cunha O.L."/>
            <person name="de Oliveira F.F."/>
            <person name="dos Santos T.C."/>
            <person name="Barros A.L."/>
            <person name="Soares M.A."/>
            <person name="de Oliveira L.M."/>
            <person name="Marini M.M."/>
            <person name="Villalobos-Duno H."/>
            <person name="Cunha M.M."/>
            <person name="de Hoog S."/>
            <person name="da Silveira J.F."/>
            <person name="Henrissat B."/>
            <person name="Nino-Vega G.A."/>
            <person name="Cisalpino P.S."/>
            <person name="Mora-Montes H.M."/>
            <person name="Almeida S.R."/>
            <person name="Stajich J.E."/>
            <person name="Lopes-Bezerra L.M."/>
            <person name="Vasconcelos A.T."/>
            <person name="Felipe M.S."/>
        </authorList>
    </citation>
    <scope>NUCLEOTIDE SEQUENCE [LARGE SCALE GENOMIC DNA]</scope>
    <source>
        <strain evidence="4 5">5110</strain>
    </source>
</reference>
<protein>
    <submittedName>
        <fullName evidence="4">Acyl-CoA thioester hydrolase</fullName>
    </submittedName>
</protein>
<dbReference type="CDD" id="cd00586">
    <property type="entry name" value="4HBT"/>
    <property type="match status" value="1"/>
</dbReference>
<dbReference type="Gene3D" id="3.10.129.10">
    <property type="entry name" value="Hotdog Thioesterase"/>
    <property type="match status" value="1"/>
</dbReference>
<dbReference type="PANTHER" id="PTHR31793">
    <property type="entry name" value="4-HYDROXYBENZOYL-COA THIOESTERASE FAMILY MEMBER"/>
    <property type="match status" value="1"/>
</dbReference>
<keyword evidence="2 4" id="KW-0378">Hydrolase</keyword>
<dbReference type="InterPro" id="IPR029069">
    <property type="entry name" value="HotDog_dom_sf"/>
</dbReference>
<dbReference type="GO" id="GO:0047617">
    <property type="term" value="F:fatty acyl-CoA hydrolase activity"/>
    <property type="evidence" value="ECO:0007669"/>
    <property type="project" value="TreeGrafter"/>
</dbReference>
<evidence type="ECO:0000256" key="1">
    <source>
        <dbReference type="ARBA" id="ARBA00005953"/>
    </source>
</evidence>
<dbReference type="Proteomes" id="UP000031575">
    <property type="component" value="Unassembled WGS sequence"/>
</dbReference>
<evidence type="ECO:0000256" key="2">
    <source>
        <dbReference type="ARBA" id="ARBA00022801"/>
    </source>
</evidence>
<name>A0A0C2IN41_9PEZI</name>
<dbReference type="OrthoDB" id="2420454at2759"/>
<accession>A0A0C2IN41</accession>
<dbReference type="SUPFAM" id="SSF54637">
    <property type="entry name" value="Thioesterase/thiol ester dehydrase-isomerase"/>
    <property type="match status" value="1"/>
</dbReference>
<dbReference type="VEuPathDB" id="FungiDB:SPBR_01065"/>
<dbReference type="GeneID" id="63674305"/>
<organism evidence="4 5">
    <name type="scientific">Sporothrix brasiliensis 5110</name>
    <dbReference type="NCBI Taxonomy" id="1398154"/>
    <lineage>
        <taxon>Eukaryota</taxon>
        <taxon>Fungi</taxon>
        <taxon>Dikarya</taxon>
        <taxon>Ascomycota</taxon>
        <taxon>Pezizomycotina</taxon>
        <taxon>Sordariomycetes</taxon>
        <taxon>Sordariomycetidae</taxon>
        <taxon>Ophiostomatales</taxon>
        <taxon>Ophiostomataceae</taxon>
        <taxon>Sporothrix</taxon>
    </lineage>
</organism>
<dbReference type="RefSeq" id="XP_040618461.1">
    <property type="nucleotide sequence ID" value="XM_040759384.1"/>
</dbReference>
<proteinExistence type="inferred from homology"/>
<gene>
    <name evidence="4" type="ORF">SPBR_01065</name>
</gene>
<evidence type="ECO:0000313" key="5">
    <source>
        <dbReference type="Proteomes" id="UP000031575"/>
    </source>
</evidence>
<dbReference type="EMBL" id="AWTV01000008">
    <property type="protein sequence ID" value="KIH90451.1"/>
    <property type="molecule type" value="Genomic_DNA"/>
</dbReference>
<keyword evidence="5" id="KW-1185">Reference proteome</keyword>
<dbReference type="AlphaFoldDB" id="A0A0C2IN41"/>
<comment type="caution">
    <text evidence="4">The sequence shown here is derived from an EMBL/GenBank/DDBJ whole genome shotgun (WGS) entry which is preliminary data.</text>
</comment>
<dbReference type="HOGENOM" id="CLU_101141_0_2_1"/>
<feature type="region of interest" description="Disordered" evidence="3">
    <location>
        <begin position="158"/>
        <end position="178"/>
    </location>
</feature>
<evidence type="ECO:0000256" key="3">
    <source>
        <dbReference type="SAM" id="MobiDB-lite"/>
    </source>
</evidence>
<dbReference type="InterPro" id="IPR050563">
    <property type="entry name" value="4-hydroxybenzoyl-CoA_TE"/>
</dbReference>
<sequence>MVSVENPAGLLSHILHKARITLGFLANSPRADNDMYAHMNNSIYNFLFDSVVNTYLIRHCGGFDPARRTPQYGMVVHSHTDYFASISFPDVAELGLRVKRLGQSSVHYEIGLFAQGQPGVRAVGVFVQVFVDAATDRPNSKTGMHPSLREGLERIITRLPGDDEVEEKPKGMGGSSKI</sequence>
<evidence type="ECO:0000313" key="4">
    <source>
        <dbReference type="EMBL" id="KIH90451.1"/>
    </source>
</evidence>
<comment type="similarity">
    <text evidence="1">Belongs to the 4-hydroxybenzoyl-CoA thioesterase family.</text>
</comment>
<dbReference type="Pfam" id="PF13279">
    <property type="entry name" value="4HBT_2"/>
    <property type="match status" value="1"/>
</dbReference>
<dbReference type="PANTHER" id="PTHR31793:SF27">
    <property type="entry name" value="NOVEL THIOESTERASE SUPERFAMILY DOMAIN AND SAPOSIN A-TYPE DOMAIN CONTAINING PROTEIN (0610012H03RIK)"/>
    <property type="match status" value="1"/>
</dbReference>